<gene>
    <name evidence="2" type="ORF">CHLRE_06g285750v5</name>
</gene>
<dbReference type="PaxDb" id="3055-EDP01740"/>
<dbReference type="KEGG" id="cre:CHLRE_06g285750v5"/>
<dbReference type="InParanoid" id="A0A2K3DPY8"/>
<dbReference type="RefSeq" id="XP_042924045.1">
    <property type="nucleotide sequence ID" value="XM_043063339.1"/>
</dbReference>
<dbReference type="Proteomes" id="UP000006906">
    <property type="component" value="Chromosome 6"/>
</dbReference>
<feature type="region of interest" description="Disordered" evidence="1">
    <location>
        <begin position="98"/>
        <end position="165"/>
    </location>
</feature>
<reference evidence="2 3" key="1">
    <citation type="journal article" date="2007" name="Science">
        <title>The Chlamydomonas genome reveals the evolution of key animal and plant functions.</title>
        <authorList>
            <person name="Merchant S.S."/>
            <person name="Prochnik S.E."/>
            <person name="Vallon O."/>
            <person name="Harris E.H."/>
            <person name="Karpowicz S.J."/>
            <person name="Witman G.B."/>
            <person name="Terry A."/>
            <person name="Salamov A."/>
            <person name="Fritz-Laylin L.K."/>
            <person name="Marechal-Drouard L."/>
            <person name="Marshall W.F."/>
            <person name="Qu L.H."/>
            <person name="Nelson D.R."/>
            <person name="Sanderfoot A.A."/>
            <person name="Spalding M.H."/>
            <person name="Kapitonov V.V."/>
            <person name="Ren Q."/>
            <person name="Ferris P."/>
            <person name="Lindquist E."/>
            <person name="Shapiro H."/>
            <person name="Lucas S.M."/>
            <person name="Grimwood J."/>
            <person name="Schmutz J."/>
            <person name="Cardol P."/>
            <person name="Cerutti H."/>
            <person name="Chanfreau G."/>
            <person name="Chen C.L."/>
            <person name="Cognat V."/>
            <person name="Croft M.T."/>
            <person name="Dent R."/>
            <person name="Dutcher S."/>
            <person name="Fernandez E."/>
            <person name="Fukuzawa H."/>
            <person name="Gonzalez-Ballester D."/>
            <person name="Gonzalez-Halphen D."/>
            <person name="Hallmann A."/>
            <person name="Hanikenne M."/>
            <person name="Hippler M."/>
            <person name="Inwood W."/>
            <person name="Jabbari K."/>
            <person name="Kalanon M."/>
            <person name="Kuras R."/>
            <person name="Lefebvre P.A."/>
            <person name="Lemaire S.D."/>
            <person name="Lobanov A.V."/>
            <person name="Lohr M."/>
            <person name="Manuell A."/>
            <person name="Meier I."/>
            <person name="Mets L."/>
            <person name="Mittag M."/>
            <person name="Mittelmeier T."/>
            <person name="Moroney J.V."/>
            <person name="Moseley J."/>
            <person name="Napoli C."/>
            <person name="Nedelcu A.M."/>
            <person name="Niyogi K."/>
            <person name="Novoselov S.V."/>
            <person name="Paulsen I.T."/>
            <person name="Pazour G."/>
            <person name="Purton S."/>
            <person name="Ral J.P."/>
            <person name="Riano-Pachon D.M."/>
            <person name="Riekhof W."/>
            <person name="Rymarquis L."/>
            <person name="Schroda M."/>
            <person name="Stern D."/>
            <person name="Umen J."/>
            <person name="Willows R."/>
            <person name="Wilson N."/>
            <person name="Zimmer S.L."/>
            <person name="Allmer J."/>
            <person name="Balk J."/>
            <person name="Bisova K."/>
            <person name="Chen C.J."/>
            <person name="Elias M."/>
            <person name="Gendler K."/>
            <person name="Hauser C."/>
            <person name="Lamb M.R."/>
            <person name="Ledford H."/>
            <person name="Long J.C."/>
            <person name="Minagawa J."/>
            <person name="Page M.D."/>
            <person name="Pan J."/>
            <person name="Pootakham W."/>
            <person name="Roje S."/>
            <person name="Rose A."/>
            <person name="Stahlberg E."/>
            <person name="Terauchi A.M."/>
            <person name="Yang P."/>
            <person name="Ball S."/>
            <person name="Bowler C."/>
            <person name="Dieckmann C.L."/>
            <person name="Gladyshev V.N."/>
            <person name="Green P."/>
            <person name="Jorgensen R."/>
            <person name="Mayfield S."/>
            <person name="Mueller-Roeber B."/>
            <person name="Rajamani S."/>
            <person name="Sayre R.T."/>
            <person name="Brokstein P."/>
            <person name="Dubchak I."/>
            <person name="Goodstein D."/>
            <person name="Hornick L."/>
            <person name="Huang Y.W."/>
            <person name="Jhaveri J."/>
            <person name="Luo Y."/>
            <person name="Martinez D."/>
            <person name="Ngau W.C."/>
            <person name="Otillar B."/>
            <person name="Poliakov A."/>
            <person name="Porter A."/>
            <person name="Szajkowski L."/>
            <person name="Werner G."/>
            <person name="Zhou K."/>
            <person name="Grigoriev I.V."/>
            <person name="Rokhsar D.S."/>
            <person name="Grossman A.R."/>
        </authorList>
    </citation>
    <scope>NUCLEOTIDE SEQUENCE [LARGE SCALE GENOMIC DNA]</scope>
    <source>
        <strain evidence="3">CC-503</strain>
    </source>
</reference>
<dbReference type="EMBL" id="CM008967">
    <property type="protein sequence ID" value="PNW82603.1"/>
    <property type="molecule type" value="Genomic_DNA"/>
</dbReference>
<evidence type="ECO:0000256" key="1">
    <source>
        <dbReference type="SAM" id="MobiDB-lite"/>
    </source>
</evidence>
<feature type="compositionally biased region" description="Low complexity" evidence="1">
    <location>
        <begin position="152"/>
        <end position="163"/>
    </location>
</feature>
<evidence type="ECO:0000313" key="2">
    <source>
        <dbReference type="EMBL" id="PNW82603.1"/>
    </source>
</evidence>
<feature type="compositionally biased region" description="Low complexity" evidence="1">
    <location>
        <begin position="130"/>
        <end position="139"/>
    </location>
</feature>
<feature type="compositionally biased region" description="Gly residues" evidence="1">
    <location>
        <begin position="114"/>
        <end position="129"/>
    </location>
</feature>
<keyword evidence="3" id="KW-1185">Reference proteome</keyword>
<dbReference type="OrthoDB" id="542456at2759"/>
<name>A0A2K3DPY8_CHLRE</name>
<feature type="region of interest" description="Disordered" evidence="1">
    <location>
        <begin position="1"/>
        <end position="21"/>
    </location>
</feature>
<dbReference type="GeneID" id="66053785"/>
<accession>A0A2K3DPY8</accession>
<evidence type="ECO:0000313" key="3">
    <source>
        <dbReference type="Proteomes" id="UP000006906"/>
    </source>
</evidence>
<proteinExistence type="predicted"/>
<dbReference type="ExpressionAtlas" id="A0A2K3DPY8">
    <property type="expression patterns" value="baseline"/>
</dbReference>
<protein>
    <submittedName>
        <fullName evidence="2">Uncharacterized protein</fullName>
    </submittedName>
</protein>
<organism evidence="2 3">
    <name type="scientific">Chlamydomonas reinhardtii</name>
    <name type="common">Chlamydomonas smithii</name>
    <dbReference type="NCBI Taxonomy" id="3055"/>
    <lineage>
        <taxon>Eukaryota</taxon>
        <taxon>Viridiplantae</taxon>
        <taxon>Chlorophyta</taxon>
        <taxon>core chlorophytes</taxon>
        <taxon>Chlorophyceae</taxon>
        <taxon>CS clade</taxon>
        <taxon>Chlamydomonadales</taxon>
        <taxon>Chlamydomonadaceae</taxon>
        <taxon>Chlamydomonas</taxon>
    </lineage>
</organism>
<dbReference type="Gramene" id="PNW82603">
    <property type="protein sequence ID" value="PNW82603"/>
    <property type="gene ID" value="CHLRE_06g285750v5"/>
</dbReference>
<dbReference type="AlphaFoldDB" id="A0A2K3DPY8"/>
<sequence>MSGDSIQMMRNDPQKKKTRGRRIEMDLNEMQDQLQRKAEELQRAEAESVRLRQRLKLLETVLPLRDQIIQMLQSEAAQPSIGARAAPPAARQRPAITELAPSDSDASSVDMGRSPGGGGSGEGGSGGAGSSVAVGVTAEGRAHQGAGPLDWATAGTSGPGASAHQTSLACLHPQPRESADALLQRFIDVWNQDVREGALLLAGHDARPHDPTPALKLMQLKDRNLPLLRAMWREQPSLLIDVARRNLDTGRLEDPPPQHWAAVVRGLHMTAEQKAACLGALDLYRERVGPALQERKSLAHQMSAALALAEGQRNAATAAAAVAETGQPTHQVPGRLAGWSPGGVASAGDSANGCSSGSRSIDMTLEFMSAAESLQRNVGAEGTVLGVIRDFLTNGVFDEVQMKRVAVLSHPFFPDALSVLTAVEELARQGGSGGQKQA</sequence>